<evidence type="ECO:0000259" key="2">
    <source>
        <dbReference type="Pfam" id="PF13521"/>
    </source>
</evidence>
<dbReference type="InterPro" id="IPR027417">
    <property type="entry name" value="P-loop_NTPase"/>
</dbReference>
<sequence length="313" mass="34625">MMAFMEWAARVPEYGREERHAFAVGVAACAAGLSAVALARSVYVIVRESRRRKISKWSAWHHLDASAREKSQVVLQNKLAGDSAPFAPNETPVFQVVITGGQCAGKASSIEFLAAELHKDGWNVYTVPEVPTLLMNGGCVYPGQDGDVDALVTFESRLLELQLQMEHSFTDIARSSRLPSIILYDRALPDVAAFLPPELWGRVLNVNSWVRNGLLSVLDRYDLILHLVTAADGAETFYLDKHPDATEEELEEARRLDSAVLDSYRGHPHQRVIDNAQNFDAKLARVYEHLKEVLDAELQQIAAASAAASSRSM</sequence>
<dbReference type="Pfam" id="PF13521">
    <property type="entry name" value="AAA_28"/>
    <property type="match status" value="1"/>
</dbReference>
<dbReference type="InParanoid" id="A0A2R5GPF0"/>
<feature type="transmembrane region" description="Helical" evidence="1">
    <location>
        <begin position="20"/>
        <end position="46"/>
    </location>
</feature>
<dbReference type="InterPro" id="IPR053227">
    <property type="entry name" value="TRPL-trafficking_regulator"/>
</dbReference>
<evidence type="ECO:0000313" key="4">
    <source>
        <dbReference type="Proteomes" id="UP000241890"/>
    </source>
</evidence>
<dbReference type="Proteomes" id="UP000241890">
    <property type="component" value="Unassembled WGS sequence"/>
</dbReference>
<keyword evidence="1" id="KW-0472">Membrane</keyword>
<gene>
    <name evidence="3" type="ORF">FCC1311_089772</name>
</gene>
<dbReference type="EMBL" id="BEYU01000129">
    <property type="protein sequence ID" value="GBG32752.1"/>
    <property type="molecule type" value="Genomic_DNA"/>
</dbReference>
<evidence type="ECO:0000256" key="1">
    <source>
        <dbReference type="SAM" id="Phobius"/>
    </source>
</evidence>
<dbReference type="AlphaFoldDB" id="A0A2R5GPF0"/>
<keyword evidence="1" id="KW-0812">Transmembrane</keyword>
<dbReference type="InterPro" id="IPR038727">
    <property type="entry name" value="NadR/Ttd14_AAA_dom"/>
</dbReference>
<feature type="domain" description="NadR/Ttd14 AAA" evidence="2">
    <location>
        <begin position="96"/>
        <end position="279"/>
    </location>
</feature>
<dbReference type="PANTHER" id="PTHR34932">
    <property type="entry name" value="TRPL TRANSLOCATION DEFECT PROTEIN 14"/>
    <property type="match status" value="1"/>
</dbReference>
<dbReference type="GO" id="GO:0070300">
    <property type="term" value="F:phosphatidic acid binding"/>
    <property type="evidence" value="ECO:0007669"/>
    <property type="project" value="TreeGrafter"/>
</dbReference>
<accession>A0A2R5GPF0</accession>
<dbReference type="OrthoDB" id="6375174at2759"/>
<comment type="caution">
    <text evidence="3">The sequence shown here is derived from an EMBL/GenBank/DDBJ whole genome shotgun (WGS) entry which is preliminary data.</text>
</comment>
<name>A0A2R5GPF0_9STRA</name>
<dbReference type="GO" id="GO:0035091">
    <property type="term" value="F:phosphatidylinositol binding"/>
    <property type="evidence" value="ECO:0007669"/>
    <property type="project" value="TreeGrafter"/>
</dbReference>
<keyword evidence="4" id="KW-1185">Reference proteome</keyword>
<protein>
    <submittedName>
        <fullName evidence="3">TRPL translocation defect protein 14</fullName>
    </submittedName>
</protein>
<dbReference type="GO" id="GO:0005525">
    <property type="term" value="F:GTP binding"/>
    <property type="evidence" value="ECO:0007669"/>
    <property type="project" value="TreeGrafter"/>
</dbReference>
<dbReference type="SUPFAM" id="SSF52540">
    <property type="entry name" value="P-loop containing nucleoside triphosphate hydrolases"/>
    <property type="match status" value="1"/>
</dbReference>
<evidence type="ECO:0000313" key="3">
    <source>
        <dbReference type="EMBL" id="GBG32752.1"/>
    </source>
</evidence>
<dbReference type="PANTHER" id="PTHR34932:SF1">
    <property type="entry name" value="TRPL TRANSLOCATION DEFECT PROTEIN 14"/>
    <property type="match status" value="1"/>
</dbReference>
<keyword evidence="1" id="KW-1133">Transmembrane helix</keyword>
<organism evidence="3 4">
    <name type="scientific">Hondaea fermentalgiana</name>
    <dbReference type="NCBI Taxonomy" id="2315210"/>
    <lineage>
        <taxon>Eukaryota</taxon>
        <taxon>Sar</taxon>
        <taxon>Stramenopiles</taxon>
        <taxon>Bigyra</taxon>
        <taxon>Labyrinthulomycetes</taxon>
        <taxon>Thraustochytrida</taxon>
        <taxon>Thraustochytriidae</taxon>
        <taxon>Hondaea</taxon>
    </lineage>
</organism>
<reference evidence="3 4" key="1">
    <citation type="submission" date="2017-12" db="EMBL/GenBank/DDBJ databases">
        <title>Sequencing, de novo assembly and annotation of complete genome of a new Thraustochytrid species, strain FCC1311.</title>
        <authorList>
            <person name="Sedici K."/>
            <person name="Godart F."/>
            <person name="Aiese Cigliano R."/>
            <person name="Sanseverino W."/>
            <person name="Barakat M."/>
            <person name="Ortet P."/>
            <person name="Marechal E."/>
            <person name="Cagnac O."/>
            <person name="Amato A."/>
        </authorList>
    </citation>
    <scope>NUCLEOTIDE SEQUENCE [LARGE SCALE GENOMIC DNA]</scope>
</reference>
<proteinExistence type="predicted"/>